<evidence type="ECO:0000256" key="1">
    <source>
        <dbReference type="SAM" id="Phobius"/>
    </source>
</evidence>
<accession>A0A941E860</accession>
<name>A0A941E860_9ACTN</name>
<feature type="transmembrane region" description="Helical" evidence="1">
    <location>
        <begin position="99"/>
        <end position="115"/>
    </location>
</feature>
<sequence>MACTRCGSTTATETGTCTVCDPWAAPNRAATAAEAAALPKKVRREDLPTWLKGLIRANPPAAADLDEAWRNTVRFTWVSCGYYVLIAATSIGMAAGKNLYPVFWLLLVSFVLIGQRMRKTTWLARAVAVVGTRPDIGYRRLSRIPGLVRATALNKLAAVLIFILFIARLITLHQAVPAAVNIGLWALIWLLAASMTVVSYALHGRARKDLDRMLGAR</sequence>
<dbReference type="RefSeq" id="WP_212516401.1">
    <property type="nucleotide sequence ID" value="NZ_JAGSOH010000004.1"/>
</dbReference>
<keyword evidence="1" id="KW-0472">Membrane</keyword>
<reference evidence="2" key="1">
    <citation type="submission" date="2021-04" db="EMBL/GenBank/DDBJ databases">
        <title>Genome based classification of Actinospica acidithermotolerans sp. nov., an actinobacterium isolated from an Indonesian hot spring.</title>
        <authorList>
            <person name="Kusuma A.B."/>
            <person name="Putra K.E."/>
            <person name="Nafisah S."/>
            <person name="Loh J."/>
            <person name="Nouioui I."/>
            <person name="Goodfellow M."/>
        </authorList>
    </citation>
    <scope>NUCLEOTIDE SEQUENCE</scope>
    <source>
        <strain evidence="2">MGRD01-02</strain>
    </source>
</reference>
<dbReference type="Proteomes" id="UP000676325">
    <property type="component" value="Unassembled WGS sequence"/>
</dbReference>
<protein>
    <submittedName>
        <fullName evidence="2">Uncharacterized protein</fullName>
    </submittedName>
</protein>
<dbReference type="EMBL" id="JAGSOH010000004">
    <property type="protein sequence ID" value="MBR7825250.1"/>
    <property type="molecule type" value="Genomic_DNA"/>
</dbReference>
<keyword evidence="3" id="KW-1185">Reference proteome</keyword>
<keyword evidence="1" id="KW-0812">Transmembrane</keyword>
<feature type="transmembrane region" description="Helical" evidence="1">
    <location>
        <begin position="75"/>
        <end position="93"/>
    </location>
</feature>
<keyword evidence="1" id="KW-1133">Transmembrane helix</keyword>
<dbReference type="AlphaFoldDB" id="A0A941E860"/>
<comment type="caution">
    <text evidence="2">The sequence shown here is derived from an EMBL/GenBank/DDBJ whole genome shotgun (WGS) entry which is preliminary data.</text>
</comment>
<evidence type="ECO:0000313" key="3">
    <source>
        <dbReference type="Proteomes" id="UP000676325"/>
    </source>
</evidence>
<evidence type="ECO:0000313" key="2">
    <source>
        <dbReference type="EMBL" id="MBR7825250.1"/>
    </source>
</evidence>
<feature type="transmembrane region" description="Helical" evidence="1">
    <location>
        <begin position="182"/>
        <end position="202"/>
    </location>
</feature>
<organism evidence="2 3">
    <name type="scientific">Actinospica acidithermotolerans</name>
    <dbReference type="NCBI Taxonomy" id="2828514"/>
    <lineage>
        <taxon>Bacteria</taxon>
        <taxon>Bacillati</taxon>
        <taxon>Actinomycetota</taxon>
        <taxon>Actinomycetes</taxon>
        <taxon>Catenulisporales</taxon>
        <taxon>Actinospicaceae</taxon>
        <taxon>Actinospica</taxon>
    </lineage>
</organism>
<feature type="transmembrane region" description="Helical" evidence="1">
    <location>
        <begin position="147"/>
        <end position="170"/>
    </location>
</feature>
<gene>
    <name evidence="2" type="ORF">KDK95_02950</name>
</gene>
<proteinExistence type="predicted"/>